<keyword evidence="7" id="KW-1185">Reference proteome</keyword>
<dbReference type="Gene3D" id="1.10.357.10">
    <property type="entry name" value="Tetracycline Repressor, domain 2"/>
    <property type="match status" value="1"/>
</dbReference>
<dbReference type="PANTHER" id="PTHR30055">
    <property type="entry name" value="HTH-TYPE TRANSCRIPTIONAL REGULATOR RUTR"/>
    <property type="match status" value="1"/>
</dbReference>
<keyword evidence="1" id="KW-0805">Transcription regulation</keyword>
<dbReference type="PROSITE" id="PS50977">
    <property type="entry name" value="HTH_TETR_2"/>
    <property type="match status" value="1"/>
</dbReference>
<dbReference type="PRINTS" id="PR00455">
    <property type="entry name" value="HTHTETR"/>
</dbReference>
<accession>A0A975PDM7</accession>
<name>A0A975PDM7_9MICC</name>
<protein>
    <submittedName>
        <fullName evidence="6">TetR/AcrR family transcriptional regulator</fullName>
    </submittedName>
</protein>
<organism evidence="6 7">
    <name type="scientific">Arthrobacter sunyaminii</name>
    <dbReference type="NCBI Taxonomy" id="2816859"/>
    <lineage>
        <taxon>Bacteria</taxon>
        <taxon>Bacillati</taxon>
        <taxon>Actinomycetota</taxon>
        <taxon>Actinomycetes</taxon>
        <taxon>Micrococcales</taxon>
        <taxon>Micrococcaceae</taxon>
        <taxon>Arthrobacter</taxon>
    </lineage>
</organism>
<evidence type="ECO:0000259" key="5">
    <source>
        <dbReference type="PROSITE" id="PS50977"/>
    </source>
</evidence>
<dbReference type="AlphaFoldDB" id="A0A975PDM7"/>
<reference evidence="6" key="1">
    <citation type="submission" date="2021-06" db="EMBL/GenBank/DDBJ databases">
        <title>Novel species in genus Arthrobacter.</title>
        <authorList>
            <person name="Zhang G."/>
        </authorList>
    </citation>
    <scope>NUCLEOTIDE SEQUENCE</scope>
    <source>
        <strain evidence="6">Zg-ZUI122</strain>
    </source>
</reference>
<dbReference type="RefSeq" id="WP_104160315.1">
    <property type="nucleotide sequence ID" value="NZ_CP076456.1"/>
</dbReference>
<dbReference type="Pfam" id="PF00440">
    <property type="entry name" value="TetR_N"/>
    <property type="match status" value="1"/>
</dbReference>
<evidence type="ECO:0000256" key="4">
    <source>
        <dbReference type="PROSITE-ProRule" id="PRU00335"/>
    </source>
</evidence>
<evidence type="ECO:0000256" key="1">
    <source>
        <dbReference type="ARBA" id="ARBA00023015"/>
    </source>
</evidence>
<evidence type="ECO:0000256" key="3">
    <source>
        <dbReference type="ARBA" id="ARBA00023163"/>
    </source>
</evidence>
<dbReference type="InterPro" id="IPR041479">
    <property type="entry name" value="TetR_CgmR_C"/>
</dbReference>
<gene>
    <name evidence="6" type="ORF">KG104_15380</name>
</gene>
<keyword evidence="2 4" id="KW-0238">DNA-binding</keyword>
<evidence type="ECO:0000313" key="6">
    <source>
        <dbReference type="EMBL" id="QWQ35821.1"/>
    </source>
</evidence>
<dbReference type="KEGG" id="asun:KG104_15380"/>
<evidence type="ECO:0000256" key="2">
    <source>
        <dbReference type="ARBA" id="ARBA00023125"/>
    </source>
</evidence>
<dbReference type="InterPro" id="IPR050109">
    <property type="entry name" value="HTH-type_TetR-like_transc_reg"/>
</dbReference>
<dbReference type="InterPro" id="IPR009057">
    <property type="entry name" value="Homeodomain-like_sf"/>
</dbReference>
<dbReference type="PANTHER" id="PTHR30055:SF234">
    <property type="entry name" value="HTH-TYPE TRANSCRIPTIONAL REGULATOR BETI"/>
    <property type="match status" value="1"/>
</dbReference>
<dbReference type="SUPFAM" id="SSF46689">
    <property type="entry name" value="Homeodomain-like"/>
    <property type="match status" value="1"/>
</dbReference>
<dbReference type="Pfam" id="PF17937">
    <property type="entry name" value="TetR_C_28"/>
    <property type="match status" value="1"/>
</dbReference>
<dbReference type="GO" id="GO:0003700">
    <property type="term" value="F:DNA-binding transcription factor activity"/>
    <property type="evidence" value="ECO:0007669"/>
    <property type="project" value="TreeGrafter"/>
</dbReference>
<dbReference type="GO" id="GO:0000976">
    <property type="term" value="F:transcription cis-regulatory region binding"/>
    <property type="evidence" value="ECO:0007669"/>
    <property type="project" value="TreeGrafter"/>
</dbReference>
<feature type="domain" description="HTH tetR-type" evidence="5">
    <location>
        <begin position="13"/>
        <end position="72"/>
    </location>
</feature>
<feature type="DNA-binding region" description="H-T-H motif" evidence="4">
    <location>
        <begin position="35"/>
        <end position="54"/>
    </location>
</feature>
<evidence type="ECO:0000313" key="7">
    <source>
        <dbReference type="Proteomes" id="UP000680588"/>
    </source>
</evidence>
<dbReference type="Proteomes" id="UP000680588">
    <property type="component" value="Chromosome"/>
</dbReference>
<dbReference type="EMBL" id="CP076456">
    <property type="protein sequence ID" value="QWQ35821.1"/>
    <property type="molecule type" value="Genomic_DNA"/>
</dbReference>
<proteinExistence type="predicted"/>
<keyword evidence="3" id="KW-0804">Transcription</keyword>
<sequence>MPSTETAATRDKERTRKSIVEAASQTLFTHGGGVSLADIAAAAGVSKGALTHHFASRNALEEAILADVSQKLWDAVHARVDLSENRPGKLLRGYVRALTDADNPAVRQVFAPTSLLLIIGSTEPAIQGFLRADAQRWREAFDADGLDPATSLTIRYAAEGLAGSIGTPYLTASELRTSRARLLELAEPE</sequence>
<dbReference type="InterPro" id="IPR001647">
    <property type="entry name" value="HTH_TetR"/>
</dbReference>